<accession>L8E9U6</accession>
<dbReference type="OrthoDB" id="264917at2759"/>
<gene>
    <name evidence="1" type="primary">LONRF2</name>
</gene>
<dbReference type="ChiTaRS" id="LONRF2">
    <property type="organism name" value="human"/>
</dbReference>
<reference evidence="1" key="1">
    <citation type="journal article" date="2013" name="PLoS ONE">
        <title>Direct detection of alternative open reading frames translation products in human significantly expands the proteome.</title>
        <authorList>
            <person name="Vanderperre B."/>
            <person name="Lucier J.-F."/>
            <person name="Motard J."/>
            <person name="Tremblay G."/>
            <person name="Vanderperre S."/>
            <person name="Wisztorski M."/>
            <person name="Salzet M."/>
            <person name="Boisvert F.-M."/>
            <person name="Roucou X."/>
        </authorList>
    </citation>
    <scope>NUCLEOTIDE SEQUENCE</scope>
</reference>
<evidence type="ECO:0000313" key="1">
    <source>
        <dbReference type="EMBL" id="CCQ43939.1"/>
    </source>
</evidence>
<sequence>MAITQRTLNILKMKRWRVQSMKNLPLSTILCINSLFPGSRLSRIA</sequence>
<protein>
    <submittedName>
        <fullName evidence="1">Alternative protein LONRF2</fullName>
    </submittedName>
</protein>
<name>L8E9U6_HUMAN</name>
<proteinExistence type="predicted"/>
<dbReference type="EMBL" id="HF584442">
    <property type="protein sequence ID" value="CCQ43939.1"/>
    <property type="molecule type" value="Genomic_DNA"/>
</dbReference>
<organism evidence="1">
    <name type="scientific">Homo sapiens</name>
    <name type="common">Human</name>
    <dbReference type="NCBI Taxonomy" id="9606"/>
    <lineage>
        <taxon>Eukaryota</taxon>
        <taxon>Metazoa</taxon>
        <taxon>Chordata</taxon>
        <taxon>Craniata</taxon>
        <taxon>Vertebrata</taxon>
        <taxon>Euteleostomi</taxon>
        <taxon>Mammalia</taxon>
        <taxon>Eutheria</taxon>
        <taxon>Euarchontoglires</taxon>
        <taxon>Primates</taxon>
        <taxon>Haplorrhini</taxon>
        <taxon>Catarrhini</taxon>
        <taxon>Hominidae</taxon>
        <taxon>Homo</taxon>
    </lineage>
</organism>
<dbReference type="AlphaFoldDB" id="L8E9U6"/>